<evidence type="ECO:0000313" key="2">
    <source>
        <dbReference type="EMBL" id="OBA92688.1"/>
    </source>
</evidence>
<protein>
    <recommendedName>
        <fullName evidence="1">SnoaL-like domain-containing protein</fullName>
    </recommendedName>
</protein>
<reference evidence="2 3" key="1">
    <citation type="submission" date="2016-06" db="EMBL/GenBank/DDBJ databases">
        <authorList>
            <person name="Kjaerup R.B."/>
            <person name="Dalgaard T.S."/>
            <person name="Juul-Madsen H.R."/>
        </authorList>
    </citation>
    <scope>NUCLEOTIDE SEQUENCE [LARGE SCALE GENOMIC DNA]</scope>
    <source>
        <strain evidence="2 3">1199456.5</strain>
    </source>
</reference>
<dbReference type="Pfam" id="PF12680">
    <property type="entry name" value="SnoaL_2"/>
    <property type="match status" value="1"/>
</dbReference>
<name>A0A1A0N6M5_MYCMU</name>
<evidence type="ECO:0000313" key="3">
    <source>
        <dbReference type="Proteomes" id="UP000093962"/>
    </source>
</evidence>
<sequence length="139" mass="15049">MTTSTDSVATFCAATRSGDVDRFIAALAPDAELISPLSGRMVFRGRNDLRALLTAVYAGMRNLEWENIIGDGPTRVAVSRGRIAGLTITDALVFELDDAGLIRRLRPHLRPWLAVTVFALLLGPRLAAHPGVARRALSR</sequence>
<gene>
    <name evidence="2" type="ORF">A5642_08900</name>
</gene>
<comment type="caution">
    <text evidence="2">The sequence shown here is derived from an EMBL/GenBank/DDBJ whole genome shotgun (WGS) entry which is preliminary data.</text>
</comment>
<dbReference type="EMBL" id="LZSF01000008">
    <property type="protein sequence ID" value="OBA92688.1"/>
    <property type="molecule type" value="Genomic_DNA"/>
</dbReference>
<dbReference type="OrthoDB" id="4546439at2"/>
<accession>A0A1A0N6M5</accession>
<organism evidence="2 3">
    <name type="scientific">Mycolicibacterium mucogenicum</name>
    <name type="common">Mycobacterium mucogenicum</name>
    <dbReference type="NCBI Taxonomy" id="56689"/>
    <lineage>
        <taxon>Bacteria</taxon>
        <taxon>Bacillati</taxon>
        <taxon>Actinomycetota</taxon>
        <taxon>Actinomycetes</taxon>
        <taxon>Mycobacteriales</taxon>
        <taxon>Mycobacteriaceae</taxon>
        <taxon>Mycolicibacterium</taxon>
    </lineage>
</organism>
<dbReference type="InterPro" id="IPR032710">
    <property type="entry name" value="NTF2-like_dom_sf"/>
</dbReference>
<dbReference type="Gene3D" id="3.10.450.50">
    <property type="match status" value="1"/>
</dbReference>
<dbReference type="InterPro" id="IPR037401">
    <property type="entry name" value="SnoaL-like"/>
</dbReference>
<dbReference type="Proteomes" id="UP000093962">
    <property type="component" value="Unassembled WGS sequence"/>
</dbReference>
<proteinExistence type="predicted"/>
<dbReference type="RefSeq" id="WP_064857304.1">
    <property type="nucleotide sequence ID" value="NZ_LZSF01000008.1"/>
</dbReference>
<evidence type="ECO:0000259" key="1">
    <source>
        <dbReference type="Pfam" id="PF12680"/>
    </source>
</evidence>
<dbReference type="AlphaFoldDB" id="A0A1A0N6M5"/>
<dbReference type="SUPFAM" id="SSF54427">
    <property type="entry name" value="NTF2-like"/>
    <property type="match status" value="1"/>
</dbReference>
<feature type="domain" description="SnoaL-like" evidence="1">
    <location>
        <begin position="8"/>
        <end position="104"/>
    </location>
</feature>